<dbReference type="EMBL" id="LAZR01006932">
    <property type="protein sequence ID" value="KKM88633.1"/>
    <property type="molecule type" value="Genomic_DNA"/>
</dbReference>
<evidence type="ECO:0000313" key="1">
    <source>
        <dbReference type="EMBL" id="KKM88633.1"/>
    </source>
</evidence>
<accession>A0A0F9L4N2</accession>
<proteinExistence type="predicted"/>
<protein>
    <submittedName>
        <fullName evidence="1">Uncharacterized protein</fullName>
    </submittedName>
</protein>
<organism evidence="1">
    <name type="scientific">marine sediment metagenome</name>
    <dbReference type="NCBI Taxonomy" id="412755"/>
    <lineage>
        <taxon>unclassified sequences</taxon>
        <taxon>metagenomes</taxon>
        <taxon>ecological metagenomes</taxon>
    </lineage>
</organism>
<gene>
    <name evidence="1" type="ORF">LCGC14_1256750</name>
</gene>
<sequence>MAVIRRDIAASTTDVYARQWLFTLVEGMAQEHDAGRLVYVAQATGKRMTRDSRGLFVGLDGSAVTEADLAGGFLTPTVKVTRLEATIAFEGHDVNAQLADLKAGVNAGLFNRLRTALVDMTAVAMEQKIDNIGDGTIMPGEQSPLEEM</sequence>
<dbReference type="AlphaFoldDB" id="A0A0F9L4N2"/>
<name>A0A0F9L4N2_9ZZZZ</name>
<reference evidence="1" key="1">
    <citation type="journal article" date="2015" name="Nature">
        <title>Complex archaea that bridge the gap between prokaryotes and eukaryotes.</title>
        <authorList>
            <person name="Spang A."/>
            <person name="Saw J.H."/>
            <person name="Jorgensen S.L."/>
            <person name="Zaremba-Niedzwiedzka K."/>
            <person name="Martijn J."/>
            <person name="Lind A.E."/>
            <person name="van Eijk R."/>
            <person name="Schleper C."/>
            <person name="Guy L."/>
            <person name="Ettema T.J."/>
        </authorList>
    </citation>
    <scope>NUCLEOTIDE SEQUENCE</scope>
</reference>
<comment type="caution">
    <text evidence="1">The sequence shown here is derived from an EMBL/GenBank/DDBJ whole genome shotgun (WGS) entry which is preliminary data.</text>
</comment>